<gene>
    <name evidence="2" type="ORF">J4G43_038035</name>
    <name evidence="1" type="ORF">J4G43_39950</name>
</gene>
<evidence type="ECO:0000313" key="2">
    <source>
        <dbReference type="EMBL" id="UEM10413.1"/>
    </source>
</evidence>
<accession>A0A939MCQ6</accession>
<reference evidence="1" key="1">
    <citation type="submission" date="2021-03" db="EMBL/GenBank/DDBJ databases">
        <title>Whole Genome Sequence of Bradyrhizobium sp. Strain 144S4.</title>
        <authorList>
            <person name="Bromfield E.S.P."/>
            <person name="Cloutier S."/>
        </authorList>
    </citation>
    <scope>NUCLEOTIDE SEQUENCE [LARGE SCALE GENOMIC DNA]</scope>
    <source>
        <strain evidence="1">144S4</strain>
    </source>
</reference>
<proteinExistence type="predicted"/>
<name>A0A939MCQ6_9BRAD</name>
<sequence length="63" mass="7544">MRDLRSTRHVLDRALTSKQRVLAKKKKIIRREWTKNDIELKAHSKLRTPVAKIAKENERLLVR</sequence>
<dbReference type="KEGG" id="bban:J4G43_038035"/>
<organism evidence="1">
    <name type="scientific">Bradyrhizobium barranii subsp. barranii</name>
    <dbReference type="NCBI Taxonomy" id="2823807"/>
    <lineage>
        <taxon>Bacteria</taxon>
        <taxon>Pseudomonadati</taxon>
        <taxon>Pseudomonadota</taxon>
        <taxon>Alphaproteobacteria</taxon>
        <taxon>Hyphomicrobiales</taxon>
        <taxon>Nitrobacteraceae</taxon>
        <taxon>Bradyrhizobium</taxon>
        <taxon>Bradyrhizobium barranii</taxon>
    </lineage>
</organism>
<reference evidence="2 3" key="2">
    <citation type="journal article" date="2022" name="Int. J. Syst. Evol. Microbiol.">
        <title>Strains of Bradyrhizobium barranii sp. nov. associated with legumes native to Canada are symbionts of soybeans and belong to different subspecies (subsp. barranii subsp. nov. and subsp. apii subsp. nov.) and symbiovars (sv. glycinearum and sv. septentrionale).</title>
        <authorList>
            <person name="Bromfield E.S.P."/>
            <person name="Cloutier S."/>
            <person name="Wasai-Hara S."/>
            <person name="Minamisawa K."/>
        </authorList>
    </citation>
    <scope>NUCLEOTIDE SEQUENCE [LARGE SCALE GENOMIC DNA]</scope>
    <source>
        <strain evidence="2 3">144S4</strain>
    </source>
</reference>
<dbReference type="EMBL" id="CP086136">
    <property type="protein sequence ID" value="UEM10413.1"/>
    <property type="molecule type" value="Genomic_DNA"/>
</dbReference>
<protein>
    <submittedName>
        <fullName evidence="1">Uncharacterized protein</fullName>
    </submittedName>
</protein>
<dbReference type="RefSeq" id="WP_208089623.1">
    <property type="nucleotide sequence ID" value="NZ_CP086136.1"/>
</dbReference>
<evidence type="ECO:0000313" key="1">
    <source>
        <dbReference type="EMBL" id="MBO1866848.1"/>
    </source>
</evidence>
<dbReference type="EMBL" id="JAGEMI010000001">
    <property type="protein sequence ID" value="MBO1866848.1"/>
    <property type="molecule type" value="Genomic_DNA"/>
</dbReference>
<dbReference type="AlphaFoldDB" id="A0A939MCQ6"/>
<dbReference type="Proteomes" id="UP000664702">
    <property type="component" value="Chromosome"/>
</dbReference>
<evidence type="ECO:0000313" key="3">
    <source>
        <dbReference type="Proteomes" id="UP000664702"/>
    </source>
</evidence>